<dbReference type="Gene3D" id="3.50.50.60">
    <property type="entry name" value="FAD/NAD(P)-binding domain"/>
    <property type="match status" value="2"/>
</dbReference>
<evidence type="ECO:0000313" key="7">
    <source>
        <dbReference type="Proteomes" id="UP000287830"/>
    </source>
</evidence>
<keyword evidence="1" id="KW-0285">Flavoprotein</keyword>
<dbReference type="PRINTS" id="PR00469">
    <property type="entry name" value="PNDRDTASEII"/>
</dbReference>
<evidence type="ECO:0000256" key="1">
    <source>
        <dbReference type="ARBA" id="ARBA00022630"/>
    </source>
</evidence>
<dbReference type="SUPFAM" id="SSF51905">
    <property type="entry name" value="FAD/NAD(P)-binding domain"/>
    <property type="match status" value="1"/>
</dbReference>
<reference evidence="6 7" key="1">
    <citation type="submission" date="2018-11" db="EMBL/GenBank/DDBJ databases">
        <title>Whole genome sequence of Streptomyces chrestomyceticus NBRC 13444(T).</title>
        <authorList>
            <person name="Komaki H."/>
            <person name="Tamura T."/>
        </authorList>
    </citation>
    <scope>NUCLEOTIDE SEQUENCE [LARGE SCALE GENOMIC DNA]</scope>
    <source>
        <strain evidence="6 7">NBRC 13444</strain>
    </source>
</reference>
<dbReference type="InterPro" id="IPR023753">
    <property type="entry name" value="FAD/NAD-binding_dom"/>
</dbReference>
<sequence>MTREAREAREFRESRPDHGGRDDGDRYDGDRYDSNRYTGDRYDVVIVGGGPAGLSAALMLGRARRSVLVIDAGEPRNAPAAHMHGFLSRDGAAPGDLLAAGRREVAGYGVEIRTGRARTAVRDGGLFAVTDDAGRTVRARRLLVTTGFTDELPDVPGLAQRWGRDVLHCPYCHGWEVRDAPIGVLSTGPMGVHQALLFRQWTDRLTLLLHTGPRPTDEETEQLAARGITVVPGEVTGLEITDDRLTGVRLDTGELLPLRALTVAPRAVPGAATAAFLDSLGLASTEHPSGMGSYLAAGPAGLTDVPGVWVAGNAADLTANGLASAASGSAAAGAINADLVAEDTRRAVRARKDPFSAASEAHVCELVAGDRRHGL</sequence>
<dbReference type="GeneID" id="95620371"/>
<gene>
    <name evidence="6" type="ORF">OEIGOIKO_01352</name>
</gene>
<evidence type="ECO:0000259" key="5">
    <source>
        <dbReference type="Pfam" id="PF07992"/>
    </source>
</evidence>
<dbReference type="OrthoDB" id="9786503at2"/>
<keyword evidence="2" id="KW-0560">Oxidoreductase</keyword>
<evidence type="ECO:0000256" key="4">
    <source>
        <dbReference type="SAM" id="MobiDB-lite"/>
    </source>
</evidence>
<comment type="caution">
    <text evidence="6">The sequence shown here is derived from an EMBL/GenBank/DDBJ whole genome shotgun (WGS) entry which is preliminary data.</text>
</comment>
<evidence type="ECO:0000256" key="3">
    <source>
        <dbReference type="ARBA" id="ARBA00048132"/>
    </source>
</evidence>
<comment type="catalytic activity">
    <reaction evidence="3">
        <text>[thioredoxin]-dithiol + NADP(+) = [thioredoxin]-disulfide + NADPH + H(+)</text>
        <dbReference type="Rhea" id="RHEA:20345"/>
        <dbReference type="Rhea" id="RHEA-COMP:10698"/>
        <dbReference type="Rhea" id="RHEA-COMP:10700"/>
        <dbReference type="ChEBI" id="CHEBI:15378"/>
        <dbReference type="ChEBI" id="CHEBI:29950"/>
        <dbReference type="ChEBI" id="CHEBI:50058"/>
        <dbReference type="ChEBI" id="CHEBI:57783"/>
        <dbReference type="ChEBI" id="CHEBI:58349"/>
        <dbReference type="EC" id="1.8.1.9"/>
    </reaction>
</comment>
<dbReference type="Proteomes" id="UP000287830">
    <property type="component" value="Unassembled WGS sequence"/>
</dbReference>
<dbReference type="RefSeq" id="WP_125044072.1">
    <property type="nucleotide sequence ID" value="NZ_BHZC01000001.1"/>
</dbReference>
<dbReference type="AlphaFoldDB" id="A0A7U9KQK5"/>
<feature type="domain" description="FAD/NAD(P)-binding" evidence="5">
    <location>
        <begin position="42"/>
        <end position="322"/>
    </location>
</feature>
<proteinExistence type="predicted"/>
<dbReference type="PRINTS" id="PR00368">
    <property type="entry name" value="FADPNR"/>
</dbReference>
<dbReference type="InterPro" id="IPR050097">
    <property type="entry name" value="Ferredoxin-NADP_redctase_2"/>
</dbReference>
<accession>A0A7U9KQK5</accession>
<protein>
    <submittedName>
        <fullName evidence="6">Thioredoxin reductase</fullName>
    </submittedName>
</protein>
<evidence type="ECO:0000313" key="6">
    <source>
        <dbReference type="EMBL" id="GCD33629.1"/>
    </source>
</evidence>
<dbReference type="PANTHER" id="PTHR48105">
    <property type="entry name" value="THIOREDOXIN REDUCTASE 1-RELATED-RELATED"/>
    <property type="match status" value="1"/>
</dbReference>
<organism evidence="6 7">
    <name type="scientific">Streptomyces chrestomyceticus JCM 4735</name>
    <dbReference type="NCBI Taxonomy" id="1306181"/>
    <lineage>
        <taxon>Bacteria</taxon>
        <taxon>Bacillati</taxon>
        <taxon>Actinomycetota</taxon>
        <taxon>Actinomycetes</taxon>
        <taxon>Kitasatosporales</taxon>
        <taxon>Streptomycetaceae</taxon>
        <taxon>Streptomyces</taxon>
    </lineage>
</organism>
<name>A0A7U9KQK5_9ACTN</name>
<dbReference type="EMBL" id="BHZC01000001">
    <property type="protein sequence ID" value="GCD33629.1"/>
    <property type="molecule type" value="Genomic_DNA"/>
</dbReference>
<dbReference type="InterPro" id="IPR036188">
    <property type="entry name" value="FAD/NAD-bd_sf"/>
</dbReference>
<feature type="region of interest" description="Disordered" evidence="4">
    <location>
        <begin position="1"/>
        <end position="33"/>
    </location>
</feature>
<dbReference type="Pfam" id="PF07992">
    <property type="entry name" value="Pyr_redox_2"/>
    <property type="match status" value="1"/>
</dbReference>
<dbReference type="GO" id="GO:0004791">
    <property type="term" value="F:thioredoxin-disulfide reductase (NADPH) activity"/>
    <property type="evidence" value="ECO:0007669"/>
    <property type="project" value="UniProtKB-EC"/>
</dbReference>
<evidence type="ECO:0000256" key="2">
    <source>
        <dbReference type="ARBA" id="ARBA00023002"/>
    </source>
</evidence>